<evidence type="ECO:0000313" key="7">
    <source>
        <dbReference type="EMBL" id="AGS54378.1"/>
    </source>
</evidence>
<dbReference type="SUPFAM" id="SSF53335">
    <property type="entry name" value="S-adenosyl-L-methionine-dependent methyltransferases"/>
    <property type="match status" value="1"/>
</dbReference>
<keyword evidence="2 6" id="KW-0698">rRNA processing</keyword>
<protein>
    <recommendedName>
        <fullName evidence="6">Ribosomal RNA small subunit methyltransferase H</fullName>
        <ecNumber evidence="6">2.1.1.199</ecNumber>
    </recommendedName>
    <alternativeName>
        <fullName evidence="6">16S rRNA m(4)C1402 methyltransferase</fullName>
    </alternativeName>
    <alternativeName>
        <fullName evidence="6">rRNA (cytosine-N(4)-)-methyltransferase RsmH</fullName>
    </alternativeName>
</protein>
<evidence type="ECO:0000256" key="3">
    <source>
        <dbReference type="ARBA" id="ARBA00022603"/>
    </source>
</evidence>
<feature type="binding site" evidence="6">
    <location>
        <begin position="35"/>
        <end position="37"/>
    </location>
    <ligand>
        <name>S-adenosyl-L-methionine</name>
        <dbReference type="ChEBI" id="CHEBI:59789"/>
    </ligand>
</feature>
<dbReference type="Pfam" id="PF01795">
    <property type="entry name" value="Methyltransf_5"/>
    <property type="match status" value="1"/>
</dbReference>
<keyword evidence="6" id="KW-0963">Cytoplasm</keyword>
<evidence type="ECO:0000256" key="6">
    <source>
        <dbReference type="HAMAP-Rule" id="MF_01007"/>
    </source>
</evidence>
<sequence length="320" mass="36072">MTKNVHTPVLLEETLEFLRPKGKNELMIDCNIGEGGHSYNFLARYRDQGLKIVGIDVDNEIISIAKECLSEFEDRVYFYCGWSFDFFTDYPSEFKRPDIILFDLGVSFYHYKKSGRGFGFGQDEFLDMRLDTSSGITAADLIAKLPERELADLLFNNAGEKYSRRIAALIVNERQKATITTTSALAALVERAVPASYRKGHIHPATRTFQALRIAVNGELSRLPALLEAALRTLEPGGRLGVISFHSLEDKIVKNFFRTMNKDCTCPENAPICKCEGRRSVNILTKKGVVPQKTEIERNPPSRSARLRVVEKVLDEVADD</sequence>
<dbReference type="PIRSF" id="PIRSF004486">
    <property type="entry name" value="MraW"/>
    <property type="match status" value="1"/>
</dbReference>
<gene>
    <name evidence="6" type="primary">rsmH</name>
</gene>
<dbReference type="AlphaFoldDB" id="A0A806K2R7"/>
<dbReference type="PANTHER" id="PTHR11265">
    <property type="entry name" value="S-ADENOSYL-METHYLTRANSFERASE MRAW"/>
    <property type="match status" value="1"/>
</dbReference>
<name>A0A806K2R7_9BACT</name>
<evidence type="ECO:0000256" key="2">
    <source>
        <dbReference type="ARBA" id="ARBA00022552"/>
    </source>
</evidence>
<evidence type="ECO:0000256" key="4">
    <source>
        <dbReference type="ARBA" id="ARBA00022679"/>
    </source>
</evidence>
<feature type="binding site" evidence="6">
    <location>
        <position position="103"/>
    </location>
    <ligand>
        <name>S-adenosyl-L-methionine</name>
        <dbReference type="ChEBI" id="CHEBI:59789"/>
    </ligand>
</feature>
<feature type="binding site" evidence="6">
    <location>
        <position position="110"/>
    </location>
    <ligand>
        <name>S-adenosyl-L-methionine</name>
        <dbReference type="ChEBI" id="CHEBI:59789"/>
    </ligand>
</feature>
<evidence type="ECO:0000256" key="5">
    <source>
        <dbReference type="ARBA" id="ARBA00022691"/>
    </source>
</evidence>
<keyword evidence="4 6" id="KW-0808">Transferase</keyword>
<dbReference type="SUPFAM" id="SSF81799">
    <property type="entry name" value="Putative methyltransferase TM0872, insert domain"/>
    <property type="match status" value="1"/>
</dbReference>
<accession>A0A806K2R7</accession>
<keyword evidence="5 6" id="KW-0949">S-adenosyl-L-methionine</keyword>
<comment type="function">
    <text evidence="6">Specifically methylates the N4 position of cytidine in position 1402 (C1402) of 16S rRNA.</text>
</comment>
<dbReference type="HAMAP" id="MF_01007">
    <property type="entry name" value="16SrRNA_methyltr_H"/>
    <property type="match status" value="1"/>
</dbReference>
<feature type="binding site" evidence="6">
    <location>
        <position position="56"/>
    </location>
    <ligand>
        <name>S-adenosyl-L-methionine</name>
        <dbReference type="ChEBI" id="CHEBI:59789"/>
    </ligand>
</feature>
<feature type="binding site" evidence="6">
    <location>
        <position position="87"/>
    </location>
    <ligand>
        <name>S-adenosyl-L-methionine</name>
        <dbReference type="ChEBI" id="CHEBI:59789"/>
    </ligand>
</feature>
<dbReference type="EC" id="2.1.1.199" evidence="6"/>
<comment type="similarity">
    <text evidence="1 6">Belongs to the methyltransferase superfamily. RsmH family.</text>
</comment>
<comment type="catalytic activity">
    <reaction evidence="6">
        <text>cytidine(1402) in 16S rRNA + S-adenosyl-L-methionine = N(4)-methylcytidine(1402) in 16S rRNA + S-adenosyl-L-homocysteine + H(+)</text>
        <dbReference type="Rhea" id="RHEA:42928"/>
        <dbReference type="Rhea" id="RHEA-COMP:10286"/>
        <dbReference type="Rhea" id="RHEA-COMP:10287"/>
        <dbReference type="ChEBI" id="CHEBI:15378"/>
        <dbReference type="ChEBI" id="CHEBI:57856"/>
        <dbReference type="ChEBI" id="CHEBI:59789"/>
        <dbReference type="ChEBI" id="CHEBI:74506"/>
        <dbReference type="ChEBI" id="CHEBI:82748"/>
        <dbReference type="EC" id="2.1.1.199"/>
    </reaction>
</comment>
<dbReference type="InterPro" id="IPR023397">
    <property type="entry name" value="SAM-dep_MeTrfase_MraW_recog"/>
</dbReference>
<dbReference type="InterPro" id="IPR002903">
    <property type="entry name" value="RsmH"/>
</dbReference>
<keyword evidence="3 6" id="KW-0489">Methyltransferase</keyword>
<comment type="subcellular location">
    <subcellularLocation>
        <location evidence="6">Cytoplasm</location>
    </subcellularLocation>
</comment>
<dbReference type="NCBIfam" id="TIGR00006">
    <property type="entry name" value="16S rRNA (cytosine(1402)-N(4))-methyltransferase RsmH"/>
    <property type="match status" value="1"/>
</dbReference>
<dbReference type="GO" id="GO:0070475">
    <property type="term" value="P:rRNA base methylation"/>
    <property type="evidence" value="ECO:0007669"/>
    <property type="project" value="UniProtKB-UniRule"/>
</dbReference>
<dbReference type="InterPro" id="IPR029063">
    <property type="entry name" value="SAM-dependent_MTases_sf"/>
</dbReference>
<dbReference type="GO" id="GO:0071424">
    <property type="term" value="F:rRNA (cytosine-N4-)-methyltransferase activity"/>
    <property type="evidence" value="ECO:0007669"/>
    <property type="project" value="UniProtKB-UniRule"/>
</dbReference>
<evidence type="ECO:0000256" key="1">
    <source>
        <dbReference type="ARBA" id="ARBA00010396"/>
    </source>
</evidence>
<dbReference type="GO" id="GO:0005737">
    <property type="term" value="C:cytoplasm"/>
    <property type="evidence" value="ECO:0007669"/>
    <property type="project" value="UniProtKB-SubCell"/>
</dbReference>
<organism evidence="7">
    <name type="scientific">uncultured bacterium contig00015</name>
    <dbReference type="NCBI Taxonomy" id="1181506"/>
    <lineage>
        <taxon>Bacteria</taxon>
        <taxon>environmental samples</taxon>
    </lineage>
</organism>
<dbReference type="Gene3D" id="1.10.150.170">
    <property type="entry name" value="Putative methyltransferase TM0872, insert domain"/>
    <property type="match status" value="1"/>
</dbReference>
<dbReference type="EMBL" id="JQ844295">
    <property type="protein sequence ID" value="AGS54378.1"/>
    <property type="molecule type" value="Genomic_DNA"/>
</dbReference>
<dbReference type="PANTHER" id="PTHR11265:SF0">
    <property type="entry name" value="12S RRNA N4-METHYLCYTIDINE METHYLTRANSFERASE"/>
    <property type="match status" value="1"/>
</dbReference>
<reference evidence="7" key="1">
    <citation type="submission" date="2012-03" db="EMBL/GenBank/DDBJ databases">
        <title>Functional metagenomics reveals considerable lignocellulase gene clusters in the gut microbiome of a wood-feeding higher termite.</title>
        <authorList>
            <person name="Liu N."/>
        </authorList>
    </citation>
    <scope>NUCLEOTIDE SEQUENCE</scope>
</reference>
<dbReference type="Gene3D" id="3.40.50.150">
    <property type="entry name" value="Vaccinia Virus protein VP39"/>
    <property type="match status" value="1"/>
</dbReference>
<proteinExistence type="inferred from homology"/>